<protein>
    <submittedName>
        <fullName evidence="1">Putative Endonuclease/exonuclease/phosphatase family domain-containing protein-like 3</fullName>
    </submittedName>
</protein>
<name>A0A8J5MWQ7_HOMAM</name>
<evidence type="ECO:0000313" key="2">
    <source>
        <dbReference type="Proteomes" id="UP000747542"/>
    </source>
</evidence>
<gene>
    <name evidence="1" type="primary">EEPD1-L3</name>
    <name evidence="1" type="ORF">Hamer_G010918</name>
</gene>
<evidence type="ECO:0000313" key="1">
    <source>
        <dbReference type="EMBL" id="KAG7166117.1"/>
    </source>
</evidence>
<keyword evidence="1" id="KW-0378">Hydrolase</keyword>
<feature type="non-terminal residue" evidence="1">
    <location>
        <position position="149"/>
    </location>
</feature>
<organism evidence="1 2">
    <name type="scientific">Homarus americanus</name>
    <name type="common">American lobster</name>
    <dbReference type="NCBI Taxonomy" id="6706"/>
    <lineage>
        <taxon>Eukaryota</taxon>
        <taxon>Metazoa</taxon>
        <taxon>Ecdysozoa</taxon>
        <taxon>Arthropoda</taxon>
        <taxon>Crustacea</taxon>
        <taxon>Multicrustacea</taxon>
        <taxon>Malacostraca</taxon>
        <taxon>Eumalacostraca</taxon>
        <taxon>Eucarida</taxon>
        <taxon>Decapoda</taxon>
        <taxon>Pleocyemata</taxon>
        <taxon>Astacidea</taxon>
        <taxon>Nephropoidea</taxon>
        <taxon>Nephropidae</taxon>
        <taxon>Homarus</taxon>
    </lineage>
</organism>
<comment type="caution">
    <text evidence="1">The sequence shown here is derived from an EMBL/GenBank/DDBJ whole genome shotgun (WGS) entry which is preliminary data.</text>
</comment>
<dbReference type="GO" id="GO:0004519">
    <property type="term" value="F:endonuclease activity"/>
    <property type="evidence" value="ECO:0007669"/>
    <property type="project" value="UniProtKB-KW"/>
</dbReference>
<dbReference type="EMBL" id="JAHLQT010022636">
    <property type="protein sequence ID" value="KAG7166117.1"/>
    <property type="molecule type" value="Genomic_DNA"/>
</dbReference>
<keyword evidence="1" id="KW-0255">Endonuclease</keyword>
<dbReference type="Proteomes" id="UP000747542">
    <property type="component" value="Unassembled WGS sequence"/>
</dbReference>
<dbReference type="AlphaFoldDB" id="A0A8J5MWQ7"/>
<reference evidence="1" key="1">
    <citation type="journal article" date="2021" name="Sci. Adv.">
        <title>The American lobster genome reveals insights on longevity, neural, and immune adaptations.</title>
        <authorList>
            <person name="Polinski J.M."/>
            <person name="Zimin A.V."/>
            <person name="Clark K.F."/>
            <person name="Kohn A.B."/>
            <person name="Sadowski N."/>
            <person name="Timp W."/>
            <person name="Ptitsyn A."/>
            <person name="Khanna P."/>
            <person name="Romanova D.Y."/>
            <person name="Williams P."/>
            <person name="Greenwood S.J."/>
            <person name="Moroz L.L."/>
            <person name="Walt D.R."/>
            <person name="Bodnar A.G."/>
        </authorList>
    </citation>
    <scope>NUCLEOTIDE SEQUENCE</scope>
    <source>
        <strain evidence="1">GMGI-L3</strain>
    </source>
</reference>
<feature type="non-terminal residue" evidence="1">
    <location>
        <position position="1"/>
    </location>
</feature>
<proteinExistence type="predicted"/>
<accession>A0A8J5MWQ7</accession>
<keyword evidence="2" id="KW-1185">Reference proteome</keyword>
<sequence>PTWLQPLCSADSLLDFDWRVIDDLRGSDHYPILLSSLEVLLTPQVPRWRLDKADWDLFKELVKVDRNFEELPSVDDAVEYLASLLQWAGLMMAAHLLPLKKLLSSSILRAQVVVESHMQLALDKVSRWTTEHGFRFSPLKTVARHFCHL</sequence>
<keyword evidence="1" id="KW-0540">Nuclease</keyword>